<evidence type="ECO:0000313" key="7">
    <source>
        <dbReference type="Proteomes" id="UP000054937"/>
    </source>
</evidence>
<dbReference type="InParanoid" id="A0A0V0R6U9"/>
<reference evidence="6 7" key="1">
    <citation type="journal article" date="2015" name="Sci. Rep.">
        <title>Genome of the facultative scuticociliatosis pathogen Pseudocohnilembus persalinus provides insight into its virulence through horizontal gene transfer.</title>
        <authorList>
            <person name="Xiong J."/>
            <person name="Wang G."/>
            <person name="Cheng J."/>
            <person name="Tian M."/>
            <person name="Pan X."/>
            <person name="Warren A."/>
            <person name="Jiang C."/>
            <person name="Yuan D."/>
            <person name="Miao W."/>
        </authorList>
    </citation>
    <scope>NUCLEOTIDE SEQUENCE [LARGE SCALE GENOMIC DNA]</scope>
    <source>
        <strain evidence="6">36N120E</strain>
    </source>
</reference>
<evidence type="ECO:0000256" key="4">
    <source>
        <dbReference type="ARBA" id="ARBA00023004"/>
    </source>
</evidence>
<dbReference type="EMBL" id="LDAU01000037">
    <property type="protein sequence ID" value="KRX10201.1"/>
    <property type="molecule type" value="Genomic_DNA"/>
</dbReference>
<dbReference type="PANTHER" id="PTHR42961">
    <property type="entry name" value="IRON-SULFUR PROTEIN NUBPL"/>
    <property type="match status" value="1"/>
</dbReference>
<keyword evidence="3" id="KW-0067">ATP-binding</keyword>
<accession>A0A0V0R6U9</accession>
<evidence type="ECO:0000259" key="5">
    <source>
        <dbReference type="Pfam" id="PF06155"/>
    </source>
</evidence>
<gene>
    <name evidence="6" type="ORF">PPERSA_12159</name>
</gene>
<dbReference type="PANTHER" id="PTHR42961:SF2">
    <property type="entry name" value="IRON-SULFUR PROTEIN NUBPL"/>
    <property type="match status" value="1"/>
</dbReference>
<keyword evidence="4" id="KW-0408">Iron</keyword>
<name>A0A0V0R6U9_PSEPJ</name>
<evidence type="ECO:0000256" key="1">
    <source>
        <dbReference type="ARBA" id="ARBA00022723"/>
    </source>
</evidence>
<dbReference type="InterPro" id="IPR033756">
    <property type="entry name" value="YlxH/NBP35"/>
</dbReference>
<dbReference type="Gene3D" id="3.40.50.300">
    <property type="entry name" value="P-loop containing nucleotide triphosphate hydrolases"/>
    <property type="match status" value="1"/>
</dbReference>
<dbReference type="GO" id="GO:0005524">
    <property type="term" value="F:ATP binding"/>
    <property type="evidence" value="ECO:0007669"/>
    <property type="project" value="UniProtKB-KW"/>
</dbReference>
<dbReference type="Pfam" id="PF06155">
    <property type="entry name" value="GBBH-like_N"/>
    <property type="match status" value="1"/>
</dbReference>
<keyword evidence="2" id="KW-0547">Nucleotide-binding</keyword>
<dbReference type="GO" id="GO:0051539">
    <property type="term" value="F:4 iron, 4 sulfur cluster binding"/>
    <property type="evidence" value="ECO:0007669"/>
    <property type="project" value="TreeGrafter"/>
</dbReference>
<dbReference type="GO" id="GO:0046872">
    <property type="term" value="F:metal ion binding"/>
    <property type="evidence" value="ECO:0007669"/>
    <property type="project" value="UniProtKB-KW"/>
</dbReference>
<feature type="domain" description="Gamma-butyrobetaine hydroxylase-like N-terminal" evidence="5">
    <location>
        <begin position="89"/>
        <end position="175"/>
    </location>
</feature>
<dbReference type="InterPro" id="IPR027417">
    <property type="entry name" value="P-loop_NTPase"/>
</dbReference>
<dbReference type="InterPro" id="IPR038492">
    <property type="entry name" value="GBBH-like_N_sf"/>
</dbReference>
<evidence type="ECO:0000256" key="2">
    <source>
        <dbReference type="ARBA" id="ARBA00022741"/>
    </source>
</evidence>
<sequence>MASFDCEKCGHPHHIFGEGYLNQIKNQFGINNTVSLPLQSTLAHLSDIGKPQVIALPEEHTINKLYNKLADQVENELKNLEGKSPPVISYDENSNKLQIHIQGQLTHQLLEISPKKLRSVCSCALCIDEFSGKKLLKDEQIPENVKPTGIQTKGNYAVAIQWSDGHKTSIYPYTLIQEHAVQVE</sequence>
<dbReference type="Proteomes" id="UP000054937">
    <property type="component" value="Unassembled WGS sequence"/>
</dbReference>
<dbReference type="InterPro" id="IPR044304">
    <property type="entry name" value="NUBPL-like"/>
</dbReference>
<dbReference type="GO" id="GO:0016226">
    <property type="term" value="P:iron-sulfur cluster assembly"/>
    <property type="evidence" value="ECO:0007669"/>
    <property type="project" value="InterPro"/>
</dbReference>
<protein>
    <recommendedName>
        <fullName evidence="5">Gamma-butyrobetaine hydroxylase-like N-terminal domain-containing protein</fullName>
    </recommendedName>
</protein>
<dbReference type="Gene3D" id="3.30.2020.30">
    <property type="match status" value="1"/>
</dbReference>
<organism evidence="6 7">
    <name type="scientific">Pseudocohnilembus persalinus</name>
    <name type="common">Ciliate</name>
    <dbReference type="NCBI Taxonomy" id="266149"/>
    <lineage>
        <taxon>Eukaryota</taxon>
        <taxon>Sar</taxon>
        <taxon>Alveolata</taxon>
        <taxon>Ciliophora</taxon>
        <taxon>Intramacronucleata</taxon>
        <taxon>Oligohymenophorea</taxon>
        <taxon>Scuticociliatia</taxon>
        <taxon>Philasterida</taxon>
        <taxon>Pseudocohnilembidae</taxon>
        <taxon>Pseudocohnilembus</taxon>
    </lineage>
</organism>
<dbReference type="Pfam" id="PF10609">
    <property type="entry name" value="ParA"/>
    <property type="match status" value="1"/>
</dbReference>
<proteinExistence type="predicted"/>
<dbReference type="AlphaFoldDB" id="A0A0V0R6U9"/>
<dbReference type="InterPro" id="IPR010376">
    <property type="entry name" value="GBBH-like_N"/>
</dbReference>
<keyword evidence="7" id="KW-1185">Reference proteome</keyword>
<comment type="caution">
    <text evidence="6">The sequence shown here is derived from an EMBL/GenBank/DDBJ whole genome shotgun (WGS) entry which is preliminary data.</text>
</comment>
<evidence type="ECO:0000256" key="3">
    <source>
        <dbReference type="ARBA" id="ARBA00022840"/>
    </source>
</evidence>
<dbReference type="OrthoDB" id="1741334at2759"/>
<keyword evidence="1" id="KW-0479">Metal-binding</keyword>
<evidence type="ECO:0000313" key="6">
    <source>
        <dbReference type="EMBL" id="KRX10201.1"/>
    </source>
</evidence>